<dbReference type="Pfam" id="PF05004">
    <property type="entry name" value="IFRD"/>
    <property type="match status" value="1"/>
</dbReference>
<evidence type="ECO:0000259" key="2">
    <source>
        <dbReference type="Pfam" id="PF05004"/>
    </source>
</evidence>
<dbReference type="InterPro" id="IPR007701">
    <property type="entry name" value="Interferon-rel_develop_reg_N"/>
</dbReference>
<dbReference type="PANTHER" id="PTHR12354">
    <property type="entry name" value="INTERFERON-RELATED DEVELOPMENTAL REGULATOR"/>
    <property type="match status" value="1"/>
</dbReference>
<dbReference type="InterPro" id="IPR039777">
    <property type="entry name" value="IFRD"/>
</dbReference>
<sequence>MASSGGDYLKAALGKYSNSGEIAALGKGANDNDSDNEENRAKTSPKSQRAASSSKQGSKAPTPAPSGRRSRGNSRAPSRIQSRANSRDKNMKNIEEGMNSLDIGFDETIRERVGMASLDTEEGDDYDPSGQYARATDQIGQFSTEQLSGAIDALIDKIAEKRSSSKEAGLQGLCSIMAHKYIGESQEGNKLSILETFKRSLKFYKSDKEALLAARGIALWFLQFGLDDDSMYPEVSEFLVKMISETSNAVLKAQLVHSLAFSTFVSCVDTRDTIDVLKICSKQFSHWQSGELTYVSLSAYGLLLAQVADKNIELAKEIFEGDYAVHLNLLNSENVDVRISSSENIALGYEIIRSQYKKSKFYNHKDLVETLEEMARTSTKKQAKRDKTQQRSALRQVVSFISEGIAPETKLNFMNKYVVIDTWKKTCCLNAFRYTLTSGLHTQFLENPLVQEIFDTPFDTSNSTSLASEKMVVDSRSELAKSRSKNKNKQRDNKERFISSTFDDEDH</sequence>
<evidence type="ECO:0000313" key="3">
    <source>
        <dbReference type="EMBL" id="OMH85898.1"/>
    </source>
</evidence>
<accession>A0A1R1PY97</accession>
<proteinExistence type="predicted"/>
<reference evidence="4" key="1">
    <citation type="submission" date="2017-01" db="EMBL/GenBank/DDBJ databases">
        <authorList>
            <person name="Wang Y."/>
            <person name="White M."/>
            <person name="Kvist S."/>
            <person name="Moncalvo J.-M."/>
        </authorList>
    </citation>
    <scope>NUCLEOTIDE SEQUENCE [LARGE SCALE GENOMIC DNA]</scope>
    <source>
        <strain evidence="4">COL-18-3</strain>
    </source>
</reference>
<keyword evidence="4" id="KW-1185">Reference proteome</keyword>
<dbReference type="Proteomes" id="UP000188320">
    <property type="component" value="Unassembled WGS sequence"/>
</dbReference>
<feature type="region of interest" description="Disordered" evidence="1">
    <location>
        <begin position="23"/>
        <end position="97"/>
    </location>
</feature>
<organism evidence="3 4">
    <name type="scientific">Zancudomyces culisetae</name>
    <name type="common">Gut fungus</name>
    <name type="synonym">Smittium culisetae</name>
    <dbReference type="NCBI Taxonomy" id="1213189"/>
    <lineage>
        <taxon>Eukaryota</taxon>
        <taxon>Fungi</taxon>
        <taxon>Fungi incertae sedis</taxon>
        <taxon>Zoopagomycota</taxon>
        <taxon>Kickxellomycotina</taxon>
        <taxon>Harpellomycetes</taxon>
        <taxon>Harpellales</taxon>
        <taxon>Legeriomycetaceae</taxon>
        <taxon>Zancudomyces</taxon>
    </lineage>
</organism>
<evidence type="ECO:0000256" key="1">
    <source>
        <dbReference type="SAM" id="MobiDB-lite"/>
    </source>
</evidence>
<gene>
    <name evidence="3" type="ORF">AX774_g543</name>
</gene>
<evidence type="ECO:0000313" key="4">
    <source>
        <dbReference type="Proteomes" id="UP000188320"/>
    </source>
</evidence>
<feature type="compositionally biased region" description="Polar residues" evidence="1">
    <location>
        <begin position="73"/>
        <end position="84"/>
    </location>
</feature>
<protein>
    <submittedName>
        <fullName evidence="3">Interferon-related developmental regulator 1</fullName>
    </submittedName>
</protein>
<feature type="region of interest" description="Disordered" evidence="1">
    <location>
        <begin position="474"/>
        <end position="507"/>
    </location>
</feature>
<comment type="caution">
    <text evidence="3">The sequence shown here is derived from an EMBL/GenBank/DDBJ whole genome shotgun (WGS) entry which is preliminary data.</text>
</comment>
<dbReference type="AlphaFoldDB" id="A0A1R1PY97"/>
<name>A0A1R1PY97_ZANCU</name>
<feature type="compositionally biased region" description="Basic and acidic residues" evidence="1">
    <location>
        <begin position="85"/>
        <end position="95"/>
    </location>
</feature>
<dbReference type="EMBL" id="LSSK01000030">
    <property type="protein sequence ID" value="OMH85898.1"/>
    <property type="molecule type" value="Genomic_DNA"/>
</dbReference>
<feature type="compositionally biased region" description="Polar residues" evidence="1">
    <location>
        <begin position="42"/>
        <end position="59"/>
    </location>
</feature>
<dbReference type="PANTHER" id="PTHR12354:SF1">
    <property type="entry name" value="INTERFERON-RELATED DEVELOPMENTAL REGULATOR 1"/>
    <property type="match status" value="1"/>
</dbReference>
<dbReference type="OrthoDB" id="18978at2759"/>
<feature type="domain" description="Interferon-related developmental regulator N-terminal" evidence="2">
    <location>
        <begin position="138"/>
        <end position="401"/>
    </location>
</feature>